<organism evidence="1">
    <name type="scientific">Eutreptiella gymnastica</name>
    <dbReference type="NCBI Taxonomy" id="73025"/>
    <lineage>
        <taxon>Eukaryota</taxon>
        <taxon>Discoba</taxon>
        <taxon>Euglenozoa</taxon>
        <taxon>Euglenida</taxon>
        <taxon>Spirocuta</taxon>
        <taxon>Euglenophyceae</taxon>
        <taxon>Eutreptiales</taxon>
        <taxon>Eutreptiaceae</taxon>
        <taxon>Eutreptiella</taxon>
    </lineage>
</organism>
<sequence length="119" mass="12935">MWVSEQDRGSLSLCSAHANVSLQCVYYCCLVGQCIHFVIKGTLAVAIFMRRFFPVLSHTPAGGSAVIRSQGCAFLFLVQNTKSSIVQTPGVCKKRECALRKQERPNIVMARASGQVGGL</sequence>
<dbReference type="EMBL" id="HBGA01093305">
    <property type="protein sequence ID" value="CAD9023724.1"/>
    <property type="molecule type" value="Transcribed_RNA"/>
</dbReference>
<reference evidence="1" key="1">
    <citation type="submission" date="2021-01" db="EMBL/GenBank/DDBJ databases">
        <authorList>
            <person name="Corre E."/>
            <person name="Pelletier E."/>
            <person name="Niang G."/>
            <person name="Scheremetjew M."/>
            <person name="Finn R."/>
            <person name="Kale V."/>
            <person name="Holt S."/>
            <person name="Cochrane G."/>
            <person name="Meng A."/>
            <person name="Brown T."/>
            <person name="Cohen L."/>
        </authorList>
    </citation>
    <scope>NUCLEOTIDE SEQUENCE</scope>
    <source>
        <strain evidence="1">NIES-381</strain>
    </source>
</reference>
<accession>A0A7S1NJG3</accession>
<protein>
    <submittedName>
        <fullName evidence="1">Uncharacterized protein</fullName>
    </submittedName>
</protein>
<name>A0A7S1NJG3_9EUGL</name>
<gene>
    <name evidence="1" type="ORF">EGYM00392_LOCUS34849</name>
</gene>
<evidence type="ECO:0000313" key="1">
    <source>
        <dbReference type="EMBL" id="CAD9023724.1"/>
    </source>
</evidence>
<dbReference type="AlphaFoldDB" id="A0A7S1NJG3"/>
<proteinExistence type="predicted"/>